<sequence length="351" mass="39684">MGQDRHMQMVRGNGGNQFRQYVGKNVGNLHGYNAIQNVENQEWVNVVMQHEAEGSVADSQKEKAGIQLQAEEFDLMAAAGDLDEIEKVNANCILMANLQQASTSDTQTDKAPIYDSDGSAENDSNVISMNSNVEQTDESLAKHKALEYEIERLLRAVVSHDIMSIVQTYNNMQKKIERLQSQLGDLKGKSQDTPCVSDTLDPLSHKLEDENVSLKFQYLLNHALLIRFASPKYVCIVTTRDDLWTKDHPLEQVIREPSRLVLTRNQLRIDGDMCIYALTVAPDKEKLSSETQLVGYGECFIDADHPSHVYKLKKALYGLKQAPMGWYDKLSKILEPHIDYFNNSIKLLHSK</sequence>
<gene>
    <name evidence="2" type="ORF">Tco_0804109</name>
</gene>
<evidence type="ECO:0000313" key="2">
    <source>
        <dbReference type="EMBL" id="GJS97141.1"/>
    </source>
</evidence>
<accession>A0ABQ5A686</accession>
<reference evidence="2" key="2">
    <citation type="submission" date="2022-01" db="EMBL/GenBank/DDBJ databases">
        <authorList>
            <person name="Yamashiro T."/>
            <person name="Shiraishi A."/>
            <person name="Satake H."/>
            <person name="Nakayama K."/>
        </authorList>
    </citation>
    <scope>NUCLEOTIDE SEQUENCE</scope>
</reference>
<dbReference type="Proteomes" id="UP001151760">
    <property type="component" value="Unassembled WGS sequence"/>
</dbReference>
<dbReference type="EMBL" id="BQNB010011939">
    <property type="protein sequence ID" value="GJS97141.1"/>
    <property type="molecule type" value="Genomic_DNA"/>
</dbReference>
<organism evidence="2 3">
    <name type="scientific">Tanacetum coccineum</name>
    <dbReference type="NCBI Taxonomy" id="301880"/>
    <lineage>
        <taxon>Eukaryota</taxon>
        <taxon>Viridiplantae</taxon>
        <taxon>Streptophyta</taxon>
        <taxon>Embryophyta</taxon>
        <taxon>Tracheophyta</taxon>
        <taxon>Spermatophyta</taxon>
        <taxon>Magnoliopsida</taxon>
        <taxon>eudicotyledons</taxon>
        <taxon>Gunneridae</taxon>
        <taxon>Pentapetalae</taxon>
        <taxon>asterids</taxon>
        <taxon>campanulids</taxon>
        <taxon>Asterales</taxon>
        <taxon>Asteraceae</taxon>
        <taxon>Asteroideae</taxon>
        <taxon>Anthemideae</taxon>
        <taxon>Anthemidinae</taxon>
        <taxon>Tanacetum</taxon>
    </lineage>
</organism>
<reference evidence="2" key="1">
    <citation type="journal article" date="2022" name="Int. J. Mol. Sci.">
        <title>Draft Genome of Tanacetum Coccineum: Genomic Comparison of Closely Related Tanacetum-Family Plants.</title>
        <authorList>
            <person name="Yamashiro T."/>
            <person name="Shiraishi A."/>
            <person name="Nakayama K."/>
            <person name="Satake H."/>
        </authorList>
    </citation>
    <scope>NUCLEOTIDE SEQUENCE</scope>
</reference>
<comment type="caution">
    <text evidence="2">The sequence shown here is derived from an EMBL/GenBank/DDBJ whole genome shotgun (WGS) entry which is preliminary data.</text>
</comment>
<keyword evidence="1" id="KW-0175">Coiled coil</keyword>
<protein>
    <submittedName>
        <fullName evidence="2">Ribonuclease H-like domain-containing protein</fullName>
    </submittedName>
</protein>
<proteinExistence type="predicted"/>
<evidence type="ECO:0000256" key="1">
    <source>
        <dbReference type="SAM" id="Coils"/>
    </source>
</evidence>
<keyword evidence="3" id="KW-1185">Reference proteome</keyword>
<evidence type="ECO:0000313" key="3">
    <source>
        <dbReference type="Proteomes" id="UP001151760"/>
    </source>
</evidence>
<name>A0ABQ5A686_9ASTR</name>
<feature type="coiled-coil region" evidence="1">
    <location>
        <begin position="162"/>
        <end position="189"/>
    </location>
</feature>